<evidence type="ECO:0000313" key="3">
    <source>
        <dbReference type="EMBL" id="CAF1596369.1"/>
    </source>
</evidence>
<dbReference type="EMBL" id="CAJNOJ010000612">
    <property type="protein sequence ID" value="CAF1496550.1"/>
    <property type="molecule type" value="Genomic_DNA"/>
</dbReference>
<dbReference type="Proteomes" id="UP000663852">
    <property type="component" value="Unassembled WGS sequence"/>
</dbReference>
<gene>
    <name evidence="2" type="ORF">EDS130_LOCUS42353</name>
    <name evidence="3" type="ORF">XAT740_LOCUS47155</name>
</gene>
<keyword evidence="1" id="KW-0472">Membrane</keyword>
<proteinExistence type="predicted"/>
<comment type="caution">
    <text evidence="3">The sequence shown here is derived from an EMBL/GenBank/DDBJ whole genome shotgun (WGS) entry which is preliminary data.</text>
</comment>
<feature type="transmembrane region" description="Helical" evidence="1">
    <location>
        <begin position="39"/>
        <end position="57"/>
    </location>
</feature>
<protein>
    <submittedName>
        <fullName evidence="3">Uncharacterized protein</fullName>
    </submittedName>
</protein>
<evidence type="ECO:0000313" key="2">
    <source>
        <dbReference type="EMBL" id="CAF1496550.1"/>
    </source>
</evidence>
<keyword evidence="4" id="KW-1185">Reference proteome</keyword>
<evidence type="ECO:0000256" key="1">
    <source>
        <dbReference type="SAM" id="Phobius"/>
    </source>
</evidence>
<dbReference type="AlphaFoldDB" id="A0A816ADV7"/>
<name>A0A816ADV7_ADIRI</name>
<accession>A0A816ADV7</accession>
<keyword evidence="1" id="KW-1133">Transmembrane helix</keyword>
<sequence length="453" mass="52736">MRIRLLYKNVRDKWVQLNLFDSQSSDPSIRHREILSTRLYIILLLTFFIIVTTYISITNRHETKTVSFPDYSLYKNLQKKHSDSLQCSCTEYVILYKYFVEINASFHQVCSSDFISQRWIDFIFQVDSTTIYPIDIRTSLSAMWQIIRNLCQRSAATMIDTLKQFNESALINPILLTEDFLETKIQSALHSLLEMISSDLVQSILVVNKMAHANQLMTALSTNSIPITKEYQPTEQLADVFHLPTMSISTYVGVFENIFIQKDSTKSCSCKNNVSCPLPGSIYFYNISQKLGVYDLNQIQSKETLPGLIVDCLPIQTTFLSTLECFYNRTCLNRLLSFYLKQINVTVLNQFVPSRFNQTTKIEFLLNELFIEEVHFKINYNKYYFQCKPSLCHYIQRHRFNSIYILTTLFGLLGGLTAVLRFITPYFIQLMLSLQKRFCSKRSQAVRQSQGNI</sequence>
<dbReference type="OrthoDB" id="10032987at2759"/>
<evidence type="ECO:0000313" key="4">
    <source>
        <dbReference type="Proteomes" id="UP000663828"/>
    </source>
</evidence>
<dbReference type="EMBL" id="CAJNOR010006482">
    <property type="protein sequence ID" value="CAF1596369.1"/>
    <property type="molecule type" value="Genomic_DNA"/>
</dbReference>
<reference evidence="3" key="1">
    <citation type="submission" date="2021-02" db="EMBL/GenBank/DDBJ databases">
        <authorList>
            <person name="Nowell W R."/>
        </authorList>
    </citation>
    <scope>NUCLEOTIDE SEQUENCE</scope>
</reference>
<organism evidence="3 4">
    <name type="scientific">Adineta ricciae</name>
    <name type="common">Rotifer</name>
    <dbReference type="NCBI Taxonomy" id="249248"/>
    <lineage>
        <taxon>Eukaryota</taxon>
        <taxon>Metazoa</taxon>
        <taxon>Spiralia</taxon>
        <taxon>Gnathifera</taxon>
        <taxon>Rotifera</taxon>
        <taxon>Eurotatoria</taxon>
        <taxon>Bdelloidea</taxon>
        <taxon>Adinetida</taxon>
        <taxon>Adinetidae</taxon>
        <taxon>Adineta</taxon>
    </lineage>
</organism>
<dbReference type="Proteomes" id="UP000663828">
    <property type="component" value="Unassembled WGS sequence"/>
</dbReference>
<keyword evidence="1" id="KW-0812">Transmembrane</keyword>
<feature type="transmembrane region" description="Helical" evidence="1">
    <location>
        <begin position="403"/>
        <end position="428"/>
    </location>
</feature>